<evidence type="ECO:0000256" key="8">
    <source>
        <dbReference type="SAM" id="MobiDB-lite"/>
    </source>
</evidence>
<evidence type="ECO:0000259" key="10">
    <source>
        <dbReference type="PROSITE" id="PS50803"/>
    </source>
</evidence>
<evidence type="ECO:0000256" key="6">
    <source>
        <dbReference type="PROSITE-ProRule" id="PRU00108"/>
    </source>
</evidence>
<dbReference type="CDD" id="cd00086">
    <property type="entry name" value="homeodomain"/>
    <property type="match status" value="1"/>
</dbReference>
<feature type="compositionally biased region" description="Polar residues" evidence="8">
    <location>
        <begin position="1"/>
        <end position="20"/>
    </location>
</feature>
<feature type="DNA-binding region" description="Homeobox" evidence="6">
    <location>
        <begin position="104"/>
        <end position="163"/>
    </location>
</feature>
<dbReference type="InterPro" id="IPR017970">
    <property type="entry name" value="Homeobox_CS"/>
</dbReference>
<dbReference type="InterPro" id="IPR003654">
    <property type="entry name" value="OAR_dom"/>
</dbReference>
<dbReference type="Pfam" id="PF00046">
    <property type="entry name" value="Homeodomain"/>
    <property type="match status" value="1"/>
</dbReference>
<protein>
    <recommendedName>
        <fullName evidence="14">Homeobox domain-containing protein</fullName>
    </recommendedName>
</protein>
<feature type="region of interest" description="Disordered" evidence="8">
    <location>
        <begin position="163"/>
        <end position="196"/>
    </location>
</feature>
<comment type="similarity">
    <text evidence="2">Belongs to the paired homeobox family.</text>
</comment>
<feature type="region of interest" description="Disordered" evidence="8">
    <location>
        <begin position="210"/>
        <end position="277"/>
    </location>
</feature>
<evidence type="ECO:0008006" key="14">
    <source>
        <dbReference type="Google" id="ProtNLM"/>
    </source>
</evidence>
<dbReference type="Gene3D" id="1.10.10.60">
    <property type="entry name" value="Homeodomain-like"/>
    <property type="match status" value="1"/>
</dbReference>
<reference evidence="11 13" key="2">
    <citation type="journal article" date="2013" name="Nature">
        <title>Insights into bilaterian evolution from three spiralian genomes.</title>
        <authorList>
            <person name="Simakov O."/>
            <person name="Marletaz F."/>
            <person name="Cho S.J."/>
            <person name="Edsinger-Gonzales E."/>
            <person name="Havlak P."/>
            <person name="Hellsten U."/>
            <person name="Kuo D.H."/>
            <person name="Larsson T."/>
            <person name="Lv J."/>
            <person name="Arendt D."/>
            <person name="Savage R."/>
            <person name="Osoegawa K."/>
            <person name="de Jong P."/>
            <person name="Grimwood J."/>
            <person name="Chapman J.A."/>
            <person name="Shapiro H."/>
            <person name="Aerts A."/>
            <person name="Otillar R.P."/>
            <person name="Terry A.Y."/>
            <person name="Boore J.L."/>
            <person name="Grigoriev I.V."/>
            <person name="Lindberg D.R."/>
            <person name="Seaver E.C."/>
            <person name="Weisblat D.A."/>
            <person name="Putnam N.H."/>
            <person name="Rokhsar D.S."/>
        </authorList>
    </citation>
    <scope>NUCLEOTIDE SEQUENCE</scope>
    <source>
        <strain evidence="11 13">I ESC-2004</strain>
    </source>
</reference>
<feature type="compositionally biased region" description="Acidic residues" evidence="8">
    <location>
        <begin position="186"/>
        <end position="196"/>
    </location>
</feature>
<evidence type="ECO:0000259" key="9">
    <source>
        <dbReference type="PROSITE" id="PS50071"/>
    </source>
</evidence>
<keyword evidence="3 6" id="KW-0238">DNA-binding</keyword>
<dbReference type="SMART" id="SM00389">
    <property type="entry name" value="HOX"/>
    <property type="match status" value="1"/>
</dbReference>
<dbReference type="EMBL" id="KB312046">
    <property type="protein sequence ID" value="ELT87953.1"/>
    <property type="molecule type" value="Genomic_DNA"/>
</dbReference>
<reference evidence="13" key="1">
    <citation type="submission" date="2012-12" db="EMBL/GenBank/DDBJ databases">
        <authorList>
            <person name="Hellsten U."/>
            <person name="Grimwood J."/>
            <person name="Chapman J.A."/>
            <person name="Shapiro H."/>
            <person name="Aerts A."/>
            <person name="Otillar R.P."/>
            <person name="Terry A.Y."/>
            <person name="Boore J.L."/>
            <person name="Simakov O."/>
            <person name="Marletaz F."/>
            <person name="Cho S.-J."/>
            <person name="Edsinger-Gonzales E."/>
            <person name="Havlak P."/>
            <person name="Kuo D.-H."/>
            <person name="Larsson T."/>
            <person name="Lv J."/>
            <person name="Arendt D."/>
            <person name="Savage R."/>
            <person name="Osoegawa K."/>
            <person name="de Jong P."/>
            <person name="Lindberg D.R."/>
            <person name="Seaver E.C."/>
            <person name="Weisblat D.A."/>
            <person name="Putnam N.H."/>
            <person name="Grigoriev I.V."/>
            <person name="Rokhsar D.S."/>
        </authorList>
    </citation>
    <scope>NUCLEOTIDE SEQUENCE</scope>
    <source>
        <strain evidence="13">I ESC-2004</strain>
    </source>
</reference>
<evidence type="ECO:0000256" key="2">
    <source>
        <dbReference type="ARBA" id="ARBA00005733"/>
    </source>
</evidence>
<dbReference type="GO" id="GO:0000977">
    <property type="term" value="F:RNA polymerase II transcription regulatory region sequence-specific DNA binding"/>
    <property type="evidence" value="ECO:0007669"/>
    <property type="project" value="TreeGrafter"/>
</dbReference>
<feature type="compositionally biased region" description="Low complexity" evidence="8">
    <location>
        <begin position="24"/>
        <end position="36"/>
    </location>
</feature>
<dbReference type="STRING" id="283909.R7T4R6"/>
<dbReference type="OrthoDB" id="6159439at2759"/>
<dbReference type="GO" id="GO:0005634">
    <property type="term" value="C:nucleus"/>
    <property type="evidence" value="ECO:0007669"/>
    <property type="project" value="UniProtKB-SubCell"/>
</dbReference>
<keyword evidence="5 6" id="KW-0539">Nucleus</keyword>
<name>R7T4R6_CAPTE</name>
<dbReference type="PANTHER" id="PTHR46639">
    <property type="entry name" value="DIENCEPHALON/MESENCEPHALON HOMEOBOX PROTEIN 1"/>
    <property type="match status" value="1"/>
</dbReference>
<comment type="subcellular location">
    <subcellularLocation>
        <location evidence="1 6 7">Nucleus</location>
    </subcellularLocation>
</comment>
<keyword evidence="13" id="KW-1185">Reference proteome</keyword>
<dbReference type="InterPro" id="IPR009057">
    <property type="entry name" value="Homeodomain-like_sf"/>
</dbReference>
<evidence type="ECO:0000256" key="7">
    <source>
        <dbReference type="RuleBase" id="RU000682"/>
    </source>
</evidence>
<evidence type="ECO:0000256" key="4">
    <source>
        <dbReference type="ARBA" id="ARBA00023155"/>
    </source>
</evidence>
<feature type="compositionally biased region" description="Basic and acidic residues" evidence="8">
    <location>
        <begin position="237"/>
        <end position="252"/>
    </location>
</feature>
<feature type="domain" description="Homeobox" evidence="9">
    <location>
        <begin position="102"/>
        <end position="162"/>
    </location>
</feature>
<dbReference type="Pfam" id="PF03826">
    <property type="entry name" value="OAR"/>
    <property type="match status" value="1"/>
</dbReference>
<evidence type="ECO:0000256" key="3">
    <source>
        <dbReference type="ARBA" id="ARBA00023125"/>
    </source>
</evidence>
<evidence type="ECO:0000313" key="13">
    <source>
        <dbReference type="Proteomes" id="UP000014760"/>
    </source>
</evidence>
<dbReference type="InterPro" id="IPR001356">
    <property type="entry name" value="HD"/>
</dbReference>
<accession>R7T4R6</accession>
<dbReference type="FunFam" id="1.10.10.60:FF:000551">
    <property type="entry name" value="Predicted protein"/>
    <property type="match status" value="1"/>
</dbReference>
<keyword evidence="4 6" id="KW-0371">Homeobox</keyword>
<dbReference type="GO" id="GO:0000981">
    <property type="term" value="F:DNA-binding transcription factor activity, RNA polymerase II-specific"/>
    <property type="evidence" value="ECO:0007669"/>
    <property type="project" value="InterPro"/>
</dbReference>
<dbReference type="PROSITE" id="PS00027">
    <property type="entry name" value="HOMEOBOX_1"/>
    <property type="match status" value="1"/>
</dbReference>
<dbReference type="PANTHER" id="PTHR46639:SF2">
    <property type="entry name" value="DIENCEPHALON_MESENCEPHALON HOMEOBOX PROTEIN 1"/>
    <property type="match status" value="1"/>
</dbReference>
<evidence type="ECO:0000313" key="12">
    <source>
        <dbReference type="EnsemblMetazoa" id="CapteP174285"/>
    </source>
</evidence>
<dbReference type="PROSITE" id="PS50803">
    <property type="entry name" value="OAR"/>
    <property type="match status" value="1"/>
</dbReference>
<dbReference type="EnsemblMetazoa" id="CapteT174285">
    <property type="protein sequence ID" value="CapteP174285"/>
    <property type="gene ID" value="CapteG174285"/>
</dbReference>
<dbReference type="EMBL" id="AMQN01015589">
    <property type="status" value="NOT_ANNOTATED_CDS"/>
    <property type="molecule type" value="Genomic_DNA"/>
</dbReference>
<dbReference type="Proteomes" id="UP000014760">
    <property type="component" value="Unassembled WGS sequence"/>
</dbReference>
<dbReference type="AlphaFoldDB" id="R7T4R6"/>
<dbReference type="OMA" id="DYPHGLI"/>
<gene>
    <name evidence="11" type="ORF">CAPTEDRAFT_174285</name>
</gene>
<dbReference type="PROSITE" id="PS50071">
    <property type="entry name" value="HOMEOBOX_2"/>
    <property type="match status" value="1"/>
</dbReference>
<dbReference type="HOGENOM" id="CLU_752840_0_0_1"/>
<feature type="domain" description="OAR" evidence="10">
    <location>
        <begin position="348"/>
        <end position="361"/>
    </location>
</feature>
<evidence type="ECO:0000256" key="1">
    <source>
        <dbReference type="ARBA" id="ARBA00004123"/>
    </source>
</evidence>
<feature type="region of interest" description="Disordered" evidence="8">
    <location>
        <begin position="1"/>
        <end position="58"/>
    </location>
</feature>
<organism evidence="11">
    <name type="scientific">Capitella teleta</name>
    <name type="common">Polychaete worm</name>
    <dbReference type="NCBI Taxonomy" id="283909"/>
    <lineage>
        <taxon>Eukaryota</taxon>
        <taxon>Metazoa</taxon>
        <taxon>Spiralia</taxon>
        <taxon>Lophotrochozoa</taxon>
        <taxon>Annelida</taxon>
        <taxon>Polychaeta</taxon>
        <taxon>Sedentaria</taxon>
        <taxon>Scolecida</taxon>
        <taxon>Capitellidae</taxon>
        <taxon>Capitella</taxon>
    </lineage>
</organism>
<reference evidence="12" key="3">
    <citation type="submission" date="2015-06" db="UniProtKB">
        <authorList>
            <consortium name="EnsemblMetazoa"/>
        </authorList>
    </citation>
    <scope>IDENTIFICATION</scope>
</reference>
<proteinExistence type="inferred from homology"/>
<evidence type="ECO:0000256" key="5">
    <source>
        <dbReference type="ARBA" id="ARBA00023242"/>
    </source>
</evidence>
<feature type="compositionally biased region" description="Basic residues" evidence="8">
    <location>
        <begin position="37"/>
        <end position="49"/>
    </location>
</feature>
<evidence type="ECO:0000313" key="11">
    <source>
        <dbReference type="EMBL" id="ELT87953.1"/>
    </source>
</evidence>
<dbReference type="SUPFAM" id="SSF46689">
    <property type="entry name" value="Homeodomain-like"/>
    <property type="match status" value="1"/>
</dbReference>
<sequence>MQNYPSSHAGTPPSSTSGHLSTFAPHGGLPPGFALGPHHHPPPPPHHHPLSLGFLHGAPLGPGGPGGFPQLLPPNMAPSVHALTLAERLADIILEARYGSHRKQRRSRTAFTNQQLAALEKTFSKTHYPDVVMRERLAMMTNLPEARIQVWFKNRRAKFRKKQRAQKMQDSKADVAENGVGNAESEAADPEVVLSDDDVTVDDVDKDEMDIAETEQPKAGLNDRSQNSSENDDDVDGERNDVTKEADLDSRPESPQSAHQIPPHGLGPLGANKERFPEYPFPPGGLYPPFSSPSAFHGNPLSLGIPPFLLTTGRGRPVMAGPEVRMPLLPATSTSGHMAFGNKDLMNTSIESLRLRARQHCASLGYLE</sequence>
<dbReference type="InterPro" id="IPR052488">
    <property type="entry name" value="DMBX_homeobox"/>
</dbReference>